<evidence type="ECO:0000259" key="13">
    <source>
        <dbReference type="Pfam" id="PF25398"/>
    </source>
</evidence>
<feature type="coiled-coil region" evidence="10">
    <location>
        <begin position="422"/>
        <end position="452"/>
    </location>
</feature>
<sequence length="700" mass="80100">MSTVLSDGSDFSLALATWRDINLSTLQKSLDTSGLEIVENQKDSLMGRKKLAEQTRDFKKMPDEEKVGGFKGLLKAEAPDPYPLLEAAVDQTVRASEAKLLEAELTRANEQIKSLKSQLKESEKVGKEFQKQTEKLERLESKLEDAVKMQVSNKEAELDAVYGERIMNFQQREKDLTKQLDLTKKQLADLRTSNESNQAKILDDSSRREFETVSRRAEIELVQVDLERSQRRIEEVERRNEKLRAEIEAVRSGSEAQERIQTLESQITELQRETARLLSTLEVQKNTIDEYQAQSSKMETEHTRQTKKLEQEISALKEKVAQYADYDEIKRELEIIKYVEFASLNPEDEDNAGYDDCSPESSSLNLAIKMPNPNAEKANKQQTKSLETLLISKNRKLQDDLTTLRVMHDDLLVSSRMNTIENEKLKTELEKLKTLNENLENDLSRMQATSTEAPANNSLEMLVGKKSDADRLAYQDVSGGSMTEGPGSENSSRGMGKSLPVSKPEPHRITSDTSILPIITSQRDRFRQRNLELEEELRKQFETISTTRNEMKSLQNDNLKLYEKVRYLQSYRDNLGSTTLNDQSSRFNRFTSSIPSTVSRKDEELSKYRGIYEEHMNPFEKFRGRERMGALQALNPLDKLVLHTANFVLGNRLTRNLFLIYVLTLHALLFFTYGESAWRSDDLQGSTLRPPIPVNNPADS</sequence>
<dbReference type="InterPro" id="IPR057476">
    <property type="entry name" value="Cux_N"/>
</dbReference>
<evidence type="ECO:0000256" key="10">
    <source>
        <dbReference type="SAM" id="Coils"/>
    </source>
</evidence>
<evidence type="ECO:0000256" key="7">
    <source>
        <dbReference type="ARBA" id="ARBA00023034"/>
    </source>
</evidence>
<evidence type="ECO:0000256" key="4">
    <source>
        <dbReference type="ARBA" id="ARBA00022448"/>
    </source>
</evidence>
<dbReference type="GO" id="GO:0000139">
    <property type="term" value="C:Golgi membrane"/>
    <property type="evidence" value="ECO:0007669"/>
    <property type="project" value="UniProtKB-SubCell"/>
</dbReference>
<dbReference type="Pfam" id="PF08172">
    <property type="entry name" value="CASP_C"/>
    <property type="match status" value="1"/>
</dbReference>
<feature type="coiled-coil region" evidence="10">
    <location>
        <begin position="219"/>
        <end position="326"/>
    </location>
</feature>
<evidence type="ECO:0000256" key="6">
    <source>
        <dbReference type="ARBA" id="ARBA00022989"/>
    </source>
</evidence>
<dbReference type="OrthoDB" id="10257567at2759"/>
<keyword evidence="4" id="KW-0813">Transport</keyword>
<keyword evidence="9" id="KW-0472">Membrane</keyword>
<evidence type="ECO:0000256" key="9">
    <source>
        <dbReference type="ARBA" id="ARBA00023136"/>
    </source>
</evidence>
<dbReference type="Proteomes" id="UP000037035">
    <property type="component" value="Unassembled WGS sequence"/>
</dbReference>
<evidence type="ECO:0000259" key="12">
    <source>
        <dbReference type="Pfam" id="PF08172"/>
    </source>
</evidence>
<keyword evidence="15" id="KW-1185">Reference proteome</keyword>
<feature type="coiled-coil region" evidence="10">
    <location>
        <begin position="523"/>
        <end position="564"/>
    </location>
</feature>
<keyword evidence="8 10" id="KW-0175">Coiled coil</keyword>
<evidence type="ECO:0000256" key="2">
    <source>
        <dbReference type="ARBA" id="ARBA00006415"/>
    </source>
</evidence>
<comment type="similarity">
    <text evidence="2">Belongs to the CASP family.</text>
</comment>
<dbReference type="PANTHER" id="PTHR14043">
    <property type="entry name" value="CCAAT DISPLACEMENT PROTEIN-RELATED"/>
    <property type="match status" value="1"/>
</dbReference>
<name>A0A0L6VNZ1_9BASI</name>
<accession>A0A0L6VNZ1</accession>
<dbReference type="EMBL" id="LAVV01002999">
    <property type="protein sequence ID" value="KNZ62443.1"/>
    <property type="molecule type" value="Genomic_DNA"/>
</dbReference>
<comment type="subcellular location">
    <subcellularLocation>
        <location evidence="1">Golgi apparatus membrane</location>
        <topology evidence="1">Single-pass type IV membrane protein</topology>
    </subcellularLocation>
</comment>
<reference evidence="14 15" key="1">
    <citation type="submission" date="2015-08" db="EMBL/GenBank/DDBJ databases">
        <title>Next Generation Sequencing and Analysis of the Genome of Puccinia sorghi L Schw, the Causal Agent of Maize Common Rust.</title>
        <authorList>
            <person name="Rochi L."/>
            <person name="Burguener G."/>
            <person name="Darino M."/>
            <person name="Turjanski A."/>
            <person name="Kreff E."/>
            <person name="Dieguez M.J."/>
            <person name="Sacco F."/>
        </authorList>
    </citation>
    <scope>NUCLEOTIDE SEQUENCE [LARGE SCALE GENOMIC DNA]</scope>
    <source>
        <strain evidence="14 15">RO10H11247</strain>
    </source>
</reference>
<keyword evidence="6" id="KW-1133">Transmembrane helix</keyword>
<dbReference type="VEuPathDB" id="FungiDB:VP01_126g9"/>
<feature type="domain" description="Cux N-terminal" evidence="13">
    <location>
        <begin position="9"/>
        <end position="76"/>
    </location>
</feature>
<proteinExistence type="inferred from homology"/>
<evidence type="ECO:0000313" key="15">
    <source>
        <dbReference type="Proteomes" id="UP000037035"/>
    </source>
</evidence>
<feature type="region of interest" description="Disordered" evidence="11">
    <location>
        <begin position="477"/>
        <end position="509"/>
    </location>
</feature>
<organism evidence="14 15">
    <name type="scientific">Puccinia sorghi</name>
    <dbReference type="NCBI Taxonomy" id="27349"/>
    <lineage>
        <taxon>Eukaryota</taxon>
        <taxon>Fungi</taxon>
        <taxon>Dikarya</taxon>
        <taxon>Basidiomycota</taxon>
        <taxon>Pucciniomycotina</taxon>
        <taxon>Pucciniomycetes</taxon>
        <taxon>Pucciniales</taxon>
        <taxon>Pucciniaceae</taxon>
        <taxon>Puccinia</taxon>
    </lineage>
</organism>
<evidence type="ECO:0000313" key="14">
    <source>
        <dbReference type="EMBL" id="KNZ62443.1"/>
    </source>
</evidence>
<dbReference type="PANTHER" id="PTHR14043:SF2">
    <property type="entry name" value="HOMEOBOX PROTEIN CUT"/>
    <property type="match status" value="1"/>
</dbReference>
<dbReference type="STRING" id="27349.A0A0L6VNZ1"/>
<feature type="coiled-coil region" evidence="10">
    <location>
        <begin position="98"/>
        <end position="193"/>
    </location>
</feature>
<evidence type="ECO:0000256" key="8">
    <source>
        <dbReference type="ARBA" id="ARBA00023054"/>
    </source>
</evidence>
<dbReference type="AlphaFoldDB" id="A0A0L6VNZ1"/>
<dbReference type="GO" id="GO:0006891">
    <property type="term" value="P:intra-Golgi vesicle-mediated transport"/>
    <property type="evidence" value="ECO:0007669"/>
    <property type="project" value="InterPro"/>
</dbReference>
<dbReference type="InterPro" id="IPR012955">
    <property type="entry name" value="CASP_C"/>
</dbReference>
<evidence type="ECO:0000256" key="3">
    <source>
        <dbReference type="ARBA" id="ARBA00018691"/>
    </source>
</evidence>
<protein>
    <recommendedName>
        <fullName evidence="3">Protein CASP</fullName>
    </recommendedName>
</protein>
<evidence type="ECO:0000256" key="1">
    <source>
        <dbReference type="ARBA" id="ARBA00004409"/>
    </source>
</evidence>
<evidence type="ECO:0000256" key="5">
    <source>
        <dbReference type="ARBA" id="ARBA00022692"/>
    </source>
</evidence>
<evidence type="ECO:0000256" key="11">
    <source>
        <dbReference type="SAM" id="MobiDB-lite"/>
    </source>
</evidence>
<comment type="caution">
    <text evidence="14">The sequence shown here is derived from an EMBL/GenBank/DDBJ whole genome shotgun (WGS) entry which is preliminary data.</text>
</comment>
<dbReference type="Pfam" id="PF25398">
    <property type="entry name" value="CUX1_N"/>
    <property type="match status" value="1"/>
</dbReference>
<gene>
    <name evidence="14" type="ORF">VP01_126g9</name>
</gene>
<keyword evidence="7" id="KW-0333">Golgi apparatus</keyword>
<keyword evidence="5" id="KW-0812">Transmembrane</keyword>
<feature type="domain" description="CASP C-terminal" evidence="12">
    <location>
        <begin position="421"/>
        <end position="673"/>
    </location>
</feature>